<dbReference type="Pfam" id="PF18014">
    <property type="entry name" value="Acetyltransf_18"/>
    <property type="match status" value="1"/>
</dbReference>
<evidence type="ECO:0000259" key="1">
    <source>
        <dbReference type="PROSITE" id="PS51186"/>
    </source>
</evidence>
<dbReference type="Gene3D" id="3.40.630.30">
    <property type="match status" value="1"/>
</dbReference>
<evidence type="ECO:0000313" key="3">
    <source>
        <dbReference type="Proteomes" id="UP000186141"/>
    </source>
</evidence>
<dbReference type="SUPFAM" id="SSF55729">
    <property type="entry name" value="Acyl-CoA N-acyltransferases (Nat)"/>
    <property type="match status" value="1"/>
</dbReference>
<dbReference type="CDD" id="cd04301">
    <property type="entry name" value="NAT_SF"/>
    <property type="match status" value="1"/>
</dbReference>
<evidence type="ECO:0000313" key="2">
    <source>
        <dbReference type="EMBL" id="SIS96941.1"/>
    </source>
</evidence>
<reference evidence="2 3" key="1">
    <citation type="submission" date="2017-01" db="EMBL/GenBank/DDBJ databases">
        <authorList>
            <person name="Mah S.A."/>
            <person name="Swanson W.J."/>
            <person name="Moy G.W."/>
            <person name="Vacquier V.D."/>
        </authorList>
    </citation>
    <scope>NUCLEOTIDE SEQUENCE [LARGE SCALE GENOMIC DNA]</scope>
    <source>
        <strain evidence="2 3">DSM 26375</strain>
    </source>
</reference>
<dbReference type="InterPro" id="IPR052729">
    <property type="entry name" value="Acyl/Acetyltrans_Enzymes"/>
</dbReference>
<dbReference type="AlphaFoldDB" id="A0A1N7NF99"/>
<dbReference type="OrthoDB" id="8453373at2"/>
<dbReference type="PROSITE" id="PS51186">
    <property type="entry name" value="GNAT"/>
    <property type="match status" value="1"/>
</dbReference>
<dbReference type="STRING" id="1086013.SAMN05421774_103349"/>
<dbReference type="PANTHER" id="PTHR47237:SF2">
    <property type="entry name" value="BLL4206 PROTEIN"/>
    <property type="match status" value="1"/>
</dbReference>
<dbReference type="GO" id="GO:0016747">
    <property type="term" value="F:acyltransferase activity, transferring groups other than amino-acyl groups"/>
    <property type="evidence" value="ECO:0007669"/>
    <property type="project" value="InterPro"/>
</dbReference>
<keyword evidence="3" id="KW-1185">Reference proteome</keyword>
<proteinExistence type="predicted"/>
<keyword evidence="2" id="KW-0808">Transferase</keyword>
<dbReference type="Pfam" id="PF13508">
    <property type="entry name" value="Acetyltransf_7"/>
    <property type="match status" value="1"/>
</dbReference>
<accession>A0A1N7NF99</accession>
<dbReference type="RefSeq" id="WP_076530934.1">
    <property type="nucleotide sequence ID" value="NZ_BMEH01000003.1"/>
</dbReference>
<protein>
    <submittedName>
        <fullName evidence="2">Acetyltransferase (GNAT) domain-containing protein</fullName>
    </submittedName>
</protein>
<dbReference type="Proteomes" id="UP000186141">
    <property type="component" value="Unassembled WGS sequence"/>
</dbReference>
<dbReference type="PANTHER" id="PTHR47237">
    <property type="entry name" value="SLL0310 PROTEIN"/>
    <property type="match status" value="1"/>
</dbReference>
<dbReference type="InterPro" id="IPR041496">
    <property type="entry name" value="YitH/HolE_GNAT"/>
</dbReference>
<dbReference type="Gene3D" id="3.40.630.90">
    <property type="match status" value="1"/>
</dbReference>
<dbReference type="InterPro" id="IPR016181">
    <property type="entry name" value="Acyl_CoA_acyltransferase"/>
</dbReference>
<organism evidence="2 3">
    <name type="scientific">Gemmobacter megaterium</name>
    <dbReference type="NCBI Taxonomy" id="1086013"/>
    <lineage>
        <taxon>Bacteria</taxon>
        <taxon>Pseudomonadati</taxon>
        <taxon>Pseudomonadota</taxon>
        <taxon>Alphaproteobacteria</taxon>
        <taxon>Rhodobacterales</taxon>
        <taxon>Paracoccaceae</taxon>
        <taxon>Gemmobacter</taxon>
    </lineage>
</organism>
<sequence>MPTVALPEIALIRLDATHLDAAQRLSAQESWPHRREEWAFLLAMGPGFGILAGDRLVGTAVLTPYGTDAATCNMIIVDDTMRGHGLGRKLMEALVAEAGDRECRLVATESGQPLYAKLGFVPTGRIRQFQGMAIGLPAPDGPVLARGDDLPEICALDRDATGMDRSVLLGRLMAEGPVFVLRAGSGLRGFVACRAFGRGDLMGPLAARDDDAADLLMRAAIARHAGRFLRVDLSAAGARHADLVQAAGLLPVGGGVAMTRPGATRCPAPSGAETYTLASQALC</sequence>
<feature type="domain" description="N-acetyltransferase" evidence="1">
    <location>
        <begin position="1"/>
        <end position="137"/>
    </location>
</feature>
<dbReference type="InterPro" id="IPR000182">
    <property type="entry name" value="GNAT_dom"/>
</dbReference>
<gene>
    <name evidence="2" type="ORF">SAMN05421774_103349</name>
</gene>
<name>A0A1N7NF99_9RHOB</name>
<dbReference type="EMBL" id="FTOT01000003">
    <property type="protein sequence ID" value="SIS96941.1"/>
    <property type="molecule type" value="Genomic_DNA"/>
</dbReference>